<protein>
    <submittedName>
        <fullName evidence="1">Abi-alpha family protein</fullName>
    </submittedName>
</protein>
<comment type="caution">
    <text evidence="1">The sequence shown here is derived from an EMBL/GenBank/DDBJ whole genome shotgun (WGS) entry which is preliminary data.</text>
</comment>
<dbReference type="RefSeq" id="WP_316966976.1">
    <property type="nucleotide sequence ID" value="NZ_JARFPK010000031.1"/>
</dbReference>
<proteinExistence type="predicted"/>
<keyword evidence="2" id="KW-1185">Reference proteome</keyword>
<dbReference type="EMBL" id="JARFPK010000031">
    <property type="protein sequence ID" value="MDF0591238.1"/>
    <property type="molecule type" value="Genomic_DNA"/>
</dbReference>
<reference evidence="1 2" key="1">
    <citation type="submission" date="2023-03" db="EMBL/GenBank/DDBJ databases">
        <title>WGS of Methanotrichaceae archaeon Mx.</title>
        <authorList>
            <person name="Sorokin D.Y."/>
            <person name="Merkel A.Y."/>
        </authorList>
    </citation>
    <scope>NUCLEOTIDE SEQUENCE [LARGE SCALE GENOMIC DNA]</scope>
    <source>
        <strain evidence="1 2">Mx</strain>
    </source>
</reference>
<dbReference type="Pfam" id="PF14337">
    <property type="entry name" value="Abi_alpha"/>
    <property type="match status" value="1"/>
</dbReference>
<gene>
    <name evidence="1" type="ORF">P0O15_08690</name>
</gene>
<organism evidence="1 2">
    <name type="scientific">Candidatus Methanocrinis natronophilus</name>
    <dbReference type="NCBI Taxonomy" id="3033396"/>
    <lineage>
        <taxon>Archaea</taxon>
        <taxon>Methanobacteriati</taxon>
        <taxon>Methanobacteriota</taxon>
        <taxon>Stenosarchaea group</taxon>
        <taxon>Methanomicrobia</taxon>
        <taxon>Methanotrichales</taxon>
        <taxon>Methanotrichaceae</taxon>
        <taxon>Methanocrinis</taxon>
    </lineage>
</organism>
<name>A0ABT5X9B3_9EURY</name>
<accession>A0ABT5X9B3</accession>
<evidence type="ECO:0000313" key="1">
    <source>
        <dbReference type="EMBL" id="MDF0591238.1"/>
    </source>
</evidence>
<dbReference type="InterPro" id="IPR025506">
    <property type="entry name" value="Abi_alpha"/>
</dbReference>
<evidence type="ECO:0000313" key="2">
    <source>
        <dbReference type="Proteomes" id="UP001220010"/>
    </source>
</evidence>
<dbReference type="Proteomes" id="UP001220010">
    <property type="component" value="Unassembled WGS sequence"/>
</dbReference>
<sequence>MTLALAEKGVDAVIRFLEKIAGPAAEESGLLLQDKVKFYRFKNQVKMLAKAQIMLDEAGVTPRAVPPKTLLPLLDGAALEEDEDLSTKWAALLANAATPNGPFTIYPSYPHILSQLSPNEATLLDAIYDLTLQIGLKPGQWAERGASRGSIL</sequence>